<dbReference type="EMBL" id="CP041036">
    <property type="protein sequence ID" value="QDE29853.1"/>
    <property type="molecule type" value="Genomic_DNA"/>
</dbReference>
<dbReference type="InterPro" id="IPR001633">
    <property type="entry name" value="EAL_dom"/>
</dbReference>
<dbReference type="InterPro" id="IPR043128">
    <property type="entry name" value="Rev_trsase/Diguanyl_cyclase"/>
</dbReference>
<dbReference type="SUPFAM" id="SSF55073">
    <property type="entry name" value="Nucleotide cyclase"/>
    <property type="match status" value="1"/>
</dbReference>
<dbReference type="Gene3D" id="3.30.450.40">
    <property type="match status" value="2"/>
</dbReference>
<dbReference type="InterPro" id="IPR000160">
    <property type="entry name" value="GGDEF_dom"/>
</dbReference>
<dbReference type="CDD" id="cd01949">
    <property type="entry name" value="GGDEF"/>
    <property type="match status" value="1"/>
</dbReference>
<dbReference type="Pfam" id="PF01590">
    <property type="entry name" value="GAF"/>
    <property type="match status" value="1"/>
</dbReference>
<keyword evidence="2" id="KW-0175">Coiled coil</keyword>
<dbReference type="SMART" id="SM00267">
    <property type="entry name" value="GGDEF"/>
    <property type="match status" value="1"/>
</dbReference>
<dbReference type="FunFam" id="3.30.70.270:FF:000001">
    <property type="entry name" value="Diguanylate cyclase domain protein"/>
    <property type="match status" value="1"/>
</dbReference>
<accession>A0A4Y5YBF0</accession>
<dbReference type="RefSeq" id="WP_140233162.1">
    <property type="nucleotide sequence ID" value="NZ_CP041036.1"/>
</dbReference>
<dbReference type="InterPro" id="IPR029016">
    <property type="entry name" value="GAF-like_dom_sf"/>
</dbReference>
<sequence>MDTDFSLLKASQRVEHLQKRVARLKGLAKKYKRSEIIQNALLGISNIATQVTSLDDFYQRVHLHLQQLIPAENFFIASKDAETGLTSLPFFADQQDSHPSELYPDQEISTLLNAGLTGYVLRHGVPLLCDDNKFEELIASGEIKSLGSPSHQWLGVPIKSQDVISGVLVVQSYNPANTYGELELELMGFICHHISGVMERLEHHEQLEQAIVERTKELSKAYDKVKIEVKERVKAEELQKALFEIADLSASKVFQQDFYLRLHRIISQLIPANNCFISLIDDDNMLSFPFYVSQRTTEYPASRPMQDGLTEYILQHKLPQLWSAKEIAKMVAMGEVYAKSPSLNKTQKMHQWIGIPLMINGDIGGALTIYSLDDEHIYQLKDLELLTFVSQHIANAIERKQAVESLKNSYELLEDKVIARTHALAELNNNLQQEINQRRKIEAQLVHDAQHDGLTGLPNRCFLMDRLSQALKHFRRHGLDQFSLLFIDLDRFKVINDSFGHLEGDRFLIETAKRLKSCIRENDTLARMGGDEFVILLDSINATEDAKDVSERILHALSMPYQLAEQNFISGASIGIAFSGHNKMITSESILRDADAAMYQAKANGKGCYVIFDDKLSLQTKQQYDLEIDFKKALDRQAFEIYLVEVVDFSNGEIIAIEPQIEWHHPEQGKIEHAKMKHLAAQYQLTLDLDGYIFSYLQNQYQSLKQQYSKDVSLHLSISSQHIKNKFVLRNLKNTIKSSNINVNKLMLFFNEKALVQDTENHINGFELISQLGVNIGIDGYGTGYSSLSCLSFLPIKALKLDNDISKHLLNEKQLQLVKAYQLTANTLNFDMYATTVDTQQQVRQFLELGYARGQGRAISKLFTENNISTNHALNQLNING</sequence>
<evidence type="ECO:0000313" key="6">
    <source>
        <dbReference type="Proteomes" id="UP000319809"/>
    </source>
</evidence>
<evidence type="ECO:0000259" key="4">
    <source>
        <dbReference type="PROSITE" id="PS50887"/>
    </source>
</evidence>
<dbReference type="GO" id="GO:0003824">
    <property type="term" value="F:catalytic activity"/>
    <property type="evidence" value="ECO:0007669"/>
    <property type="project" value="UniProtKB-ARBA"/>
</dbReference>
<dbReference type="InterPro" id="IPR003018">
    <property type="entry name" value="GAF"/>
</dbReference>
<dbReference type="InterPro" id="IPR035919">
    <property type="entry name" value="EAL_sf"/>
</dbReference>
<feature type="domain" description="GGDEF" evidence="4">
    <location>
        <begin position="480"/>
        <end position="614"/>
    </location>
</feature>
<dbReference type="Gene3D" id="3.30.70.270">
    <property type="match status" value="1"/>
</dbReference>
<name>A0A4Y5YBF0_9GAMM</name>
<evidence type="ECO:0000256" key="2">
    <source>
        <dbReference type="SAM" id="Coils"/>
    </source>
</evidence>
<keyword evidence="6" id="KW-1185">Reference proteome</keyword>
<reference evidence="5 6" key="1">
    <citation type="submission" date="2019-06" db="EMBL/GenBank/DDBJ databases">
        <title>The genome of Shewanella sp. SM1901.</title>
        <authorList>
            <person name="Cha Q."/>
        </authorList>
    </citation>
    <scope>NUCLEOTIDE SEQUENCE [LARGE SCALE GENOMIC DNA]</scope>
    <source>
        <strain evidence="5 6">SM1901</strain>
    </source>
</reference>
<feature type="domain" description="EAL" evidence="3">
    <location>
        <begin position="623"/>
        <end position="876"/>
    </location>
</feature>
<evidence type="ECO:0000259" key="3">
    <source>
        <dbReference type="PROSITE" id="PS50883"/>
    </source>
</evidence>
<dbReference type="Pfam" id="PF13185">
    <property type="entry name" value="GAF_2"/>
    <property type="match status" value="1"/>
</dbReference>
<dbReference type="PANTHER" id="PTHR44757">
    <property type="entry name" value="DIGUANYLATE CYCLASE DGCP"/>
    <property type="match status" value="1"/>
</dbReference>
<dbReference type="KEGG" id="spol:FH971_02020"/>
<dbReference type="Pfam" id="PF00990">
    <property type="entry name" value="GGDEF"/>
    <property type="match status" value="1"/>
</dbReference>
<dbReference type="Pfam" id="PF00563">
    <property type="entry name" value="EAL"/>
    <property type="match status" value="1"/>
</dbReference>
<protein>
    <submittedName>
        <fullName evidence="5">Diguanylate cyclase</fullName>
    </submittedName>
</protein>
<evidence type="ECO:0000256" key="1">
    <source>
        <dbReference type="ARBA" id="ARBA00001946"/>
    </source>
</evidence>
<dbReference type="PROSITE" id="PS50887">
    <property type="entry name" value="GGDEF"/>
    <property type="match status" value="1"/>
</dbReference>
<feature type="coiled-coil region" evidence="2">
    <location>
        <begin position="7"/>
        <end position="34"/>
    </location>
</feature>
<dbReference type="NCBIfam" id="TIGR00254">
    <property type="entry name" value="GGDEF"/>
    <property type="match status" value="1"/>
</dbReference>
<gene>
    <name evidence="5" type="ORF">FH971_02020</name>
</gene>
<dbReference type="AlphaFoldDB" id="A0A4Y5YBF0"/>
<dbReference type="SUPFAM" id="SSF55781">
    <property type="entry name" value="GAF domain-like"/>
    <property type="match status" value="2"/>
</dbReference>
<evidence type="ECO:0000313" key="5">
    <source>
        <dbReference type="EMBL" id="QDE29853.1"/>
    </source>
</evidence>
<dbReference type="PANTHER" id="PTHR44757:SF2">
    <property type="entry name" value="BIOFILM ARCHITECTURE MAINTENANCE PROTEIN MBAA"/>
    <property type="match status" value="1"/>
</dbReference>
<dbReference type="InterPro" id="IPR029787">
    <property type="entry name" value="Nucleotide_cyclase"/>
</dbReference>
<dbReference type="PROSITE" id="PS50883">
    <property type="entry name" value="EAL"/>
    <property type="match status" value="1"/>
</dbReference>
<dbReference type="InterPro" id="IPR052155">
    <property type="entry name" value="Biofilm_reg_signaling"/>
</dbReference>
<comment type="cofactor">
    <cofactor evidence="1">
        <name>Mg(2+)</name>
        <dbReference type="ChEBI" id="CHEBI:18420"/>
    </cofactor>
</comment>
<dbReference type="SMART" id="SM00065">
    <property type="entry name" value="GAF"/>
    <property type="match status" value="2"/>
</dbReference>
<organism evidence="5 6">
    <name type="scientific">Shewanella polaris</name>
    <dbReference type="NCBI Taxonomy" id="2588449"/>
    <lineage>
        <taxon>Bacteria</taxon>
        <taxon>Pseudomonadati</taxon>
        <taxon>Pseudomonadota</taxon>
        <taxon>Gammaproteobacteria</taxon>
        <taxon>Alteromonadales</taxon>
        <taxon>Shewanellaceae</taxon>
        <taxon>Shewanella</taxon>
    </lineage>
</organism>
<dbReference type="CDD" id="cd01948">
    <property type="entry name" value="EAL"/>
    <property type="match status" value="1"/>
</dbReference>
<dbReference type="Gene3D" id="3.20.20.450">
    <property type="entry name" value="EAL domain"/>
    <property type="match status" value="1"/>
</dbReference>
<dbReference type="SUPFAM" id="SSF141868">
    <property type="entry name" value="EAL domain-like"/>
    <property type="match status" value="1"/>
</dbReference>
<dbReference type="Proteomes" id="UP000319809">
    <property type="component" value="Chromosome"/>
</dbReference>
<dbReference type="SMART" id="SM00052">
    <property type="entry name" value="EAL"/>
    <property type="match status" value="1"/>
</dbReference>
<proteinExistence type="predicted"/>